<protein>
    <submittedName>
        <fullName evidence="2">Uncharacterized protein</fullName>
    </submittedName>
</protein>
<dbReference type="STRING" id="983644.G3JPN1"/>
<dbReference type="eggNOG" id="ENOG502RGY2">
    <property type="taxonomic scope" value="Eukaryota"/>
</dbReference>
<dbReference type="KEGG" id="cmt:CCM_07384"/>
<keyword evidence="3" id="KW-1185">Reference proteome</keyword>
<dbReference type="GeneID" id="18169395"/>
<dbReference type="VEuPathDB" id="FungiDB:CCM_07384"/>
<dbReference type="AlphaFoldDB" id="G3JPN1"/>
<dbReference type="Proteomes" id="UP000001610">
    <property type="component" value="Unassembled WGS sequence"/>
</dbReference>
<name>G3JPN1_CORMM</name>
<dbReference type="RefSeq" id="XP_006672588.1">
    <property type="nucleotide sequence ID" value="XM_006672525.1"/>
</dbReference>
<evidence type="ECO:0000313" key="3">
    <source>
        <dbReference type="Proteomes" id="UP000001610"/>
    </source>
</evidence>
<dbReference type="EMBL" id="JH126404">
    <property type="protein sequence ID" value="EGX89132.1"/>
    <property type="molecule type" value="Genomic_DNA"/>
</dbReference>
<dbReference type="InParanoid" id="G3JPN1"/>
<feature type="region of interest" description="Disordered" evidence="1">
    <location>
        <begin position="86"/>
        <end position="110"/>
    </location>
</feature>
<feature type="region of interest" description="Disordered" evidence="1">
    <location>
        <begin position="369"/>
        <end position="388"/>
    </location>
</feature>
<dbReference type="OrthoDB" id="425534at2759"/>
<sequence length="388" mass="42280">MAQHSQASPLLLNASLHRTIASVATNKAYRQLMDCSPLQPVTACPEPCWYTRENPIFQPSSVAHLQDSAQSQVFLSSCLYRPGVRAAATQHHPPPTTARNPSPNGDLSGGENATFSRSLAPCSLMALNSLCISWLLSLSSLFGTLTVPIDHPHVSHSAGKTFTVPLVRLRGSNYAARNVLLRPGRPGGSGAEFLQCRDDFHLVGFELRDAGASEPQVRFDGDADRVIERCGEWATVRRFVRLTWATANMTVMLDAFDQAGLHSLGHSYGTALGASFAMMLSERVERVFMDDVFAGSDCWLSGFRRTGQDIQRNVTSSLKKHGPTSVYINSNAFSIVTYDSLIGGSFLALFSSKMWFSLADNPAQPLSGNATGALSGMHDQKYHQRSQR</sequence>
<dbReference type="Gene3D" id="3.40.50.1820">
    <property type="entry name" value="alpha/beta hydrolase"/>
    <property type="match status" value="1"/>
</dbReference>
<dbReference type="HOGENOM" id="CLU_711754_0_0_1"/>
<dbReference type="SUPFAM" id="SSF53474">
    <property type="entry name" value="alpha/beta-Hydrolases"/>
    <property type="match status" value="1"/>
</dbReference>
<proteinExistence type="predicted"/>
<accession>G3JPN1</accession>
<gene>
    <name evidence="2" type="ORF">CCM_07384</name>
</gene>
<organism evidence="2 3">
    <name type="scientific">Cordyceps militaris (strain CM01)</name>
    <name type="common">Caterpillar fungus</name>
    <dbReference type="NCBI Taxonomy" id="983644"/>
    <lineage>
        <taxon>Eukaryota</taxon>
        <taxon>Fungi</taxon>
        <taxon>Dikarya</taxon>
        <taxon>Ascomycota</taxon>
        <taxon>Pezizomycotina</taxon>
        <taxon>Sordariomycetes</taxon>
        <taxon>Hypocreomycetidae</taxon>
        <taxon>Hypocreales</taxon>
        <taxon>Cordycipitaceae</taxon>
        <taxon>Cordyceps</taxon>
    </lineage>
</organism>
<evidence type="ECO:0000313" key="2">
    <source>
        <dbReference type="EMBL" id="EGX89132.1"/>
    </source>
</evidence>
<dbReference type="InterPro" id="IPR029058">
    <property type="entry name" value="AB_hydrolase_fold"/>
</dbReference>
<feature type="compositionally biased region" description="Polar residues" evidence="1">
    <location>
        <begin position="97"/>
        <end position="110"/>
    </location>
</feature>
<reference evidence="2 3" key="1">
    <citation type="journal article" date="2011" name="Genome Biol.">
        <title>Genome sequence of the insect pathogenic fungus Cordyceps militaris, a valued traditional Chinese medicine.</title>
        <authorList>
            <person name="Zheng P."/>
            <person name="Xia Y."/>
            <person name="Xiao G."/>
            <person name="Xiong C."/>
            <person name="Hu X."/>
            <person name="Zhang S."/>
            <person name="Zheng H."/>
            <person name="Huang Y."/>
            <person name="Zhou Y."/>
            <person name="Wang S."/>
            <person name="Zhao G.P."/>
            <person name="Liu X."/>
            <person name="St Leger R.J."/>
            <person name="Wang C."/>
        </authorList>
    </citation>
    <scope>NUCLEOTIDE SEQUENCE [LARGE SCALE GENOMIC DNA]</scope>
    <source>
        <strain evidence="2 3">CM01</strain>
    </source>
</reference>
<evidence type="ECO:0000256" key="1">
    <source>
        <dbReference type="SAM" id="MobiDB-lite"/>
    </source>
</evidence>